<dbReference type="GO" id="GO:0052851">
    <property type="term" value="F:ferric-chelate reductase (NADPH) activity"/>
    <property type="evidence" value="ECO:0007669"/>
    <property type="project" value="UniProtKB-EC"/>
</dbReference>
<name>A0AA35Q1E0_9HYPO</name>
<dbReference type="Pfam" id="PF01794">
    <property type="entry name" value="Ferric_reduct"/>
    <property type="match status" value="1"/>
</dbReference>
<evidence type="ECO:0000256" key="9">
    <source>
        <dbReference type="ARBA" id="ARBA00023002"/>
    </source>
</evidence>
<gene>
    <name evidence="16" type="ORF">CCHLO57077_00011154</name>
</gene>
<dbReference type="GO" id="GO:0006826">
    <property type="term" value="P:iron ion transport"/>
    <property type="evidence" value="ECO:0007669"/>
    <property type="project" value="UniProtKB-ARBA"/>
</dbReference>
<feature type="transmembrane region" description="Helical" evidence="14">
    <location>
        <begin position="31"/>
        <end position="51"/>
    </location>
</feature>
<dbReference type="EC" id="1.16.1.9" evidence="3"/>
<evidence type="ECO:0000256" key="10">
    <source>
        <dbReference type="ARBA" id="ARBA00023065"/>
    </source>
</evidence>
<evidence type="ECO:0000256" key="11">
    <source>
        <dbReference type="ARBA" id="ARBA00023136"/>
    </source>
</evidence>
<comment type="caution">
    <text evidence="16">The sequence shown here is derived from an EMBL/GenBank/DDBJ whole genome shotgun (WGS) entry which is preliminary data.</text>
</comment>
<evidence type="ECO:0000259" key="15">
    <source>
        <dbReference type="PROSITE" id="PS51384"/>
    </source>
</evidence>
<keyword evidence="11 14" id="KW-0472">Membrane</keyword>
<dbReference type="CDD" id="cd06186">
    <property type="entry name" value="NOX_Duox_like_FAD_NADP"/>
    <property type="match status" value="1"/>
</dbReference>
<dbReference type="SFLD" id="SFLDG01168">
    <property type="entry name" value="Ferric_reductase_subgroup_(FRE"/>
    <property type="match status" value="1"/>
</dbReference>
<dbReference type="InterPro" id="IPR051410">
    <property type="entry name" value="Ferric/Cupric_Reductase"/>
</dbReference>
<reference evidence="16" key="1">
    <citation type="submission" date="2023-01" db="EMBL/GenBank/DDBJ databases">
        <authorList>
            <person name="Piombo E."/>
        </authorList>
    </citation>
    <scope>NUCLEOTIDE SEQUENCE</scope>
</reference>
<dbReference type="InterPro" id="IPR039261">
    <property type="entry name" value="FNR_nucleotide-bd"/>
</dbReference>
<feature type="domain" description="FAD-binding FR-type" evidence="15">
    <location>
        <begin position="126"/>
        <end position="241"/>
    </location>
</feature>
<dbReference type="GO" id="GO:0005886">
    <property type="term" value="C:plasma membrane"/>
    <property type="evidence" value="ECO:0007669"/>
    <property type="project" value="UniProtKB-SubCell"/>
</dbReference>
<dbReference type="SUPFAM" id="SSF52343">
    <property type="entry name" value="Ferredoxin reductase-like, C-terminal NADP-linked domain"/>
    <property type="match status" value="1"/>
</dbReference>
<dbReference type="PANTHER" id="PTHR32361:SF9">
    <property type="entry name" value="FERRIC REDUCTASE TRANSMEMBRANE COMPONENT 3-RELATED"/>
    <property type="match status" value="1"/>
</dbReference>
<evidence type="ECO:0000256" key="6">
    <source>
        <dbReference type="ARBA" id="ARBA00022692"/>
    </source>
</evidence>
<evidence type="ECO:0000256" key="2">
    <source>
        <dbReference type="ARBA" id="ARBA00006278"/>
    </source>
</evidence>
<comment type="similarity">
    <text evidence="2">Belongs to the ferric reductase (FRE) family.</text>
</comment>
<dbReference type="SFLD" id="SFLDS00052">
    <property type="entry name" value="Ferric_Reductase_Domain"/>
    <property type="match status" value="1"/>
</dbReference>
<dbReference type="PANTHER" id="PTHR32361">
    <property type="entry name" value="FERRIC/CUPRIC REDUCTASE TRANSMEMBRANE COMPONENT"/>
    <property type="match status" value="1"/>
</dbReference>
<organism evidence="16 17">
    <name type="scientific">Clonostachys chloroleuca</name>
    <dbReference type="NCBI Taxonomy" id="1926264"/>
    <lineage>
        <taxon>Eukaryota</taxon>
        <taxon>Fungi</taxon>
        <taxon>Dikarya</taxon>
        <taxon>Ascomycota</taxon>
        <taxon>Pezizomycotina</taxon>
        <taxon>Sordariomycetes</taxon>
        <taxon>Hypocreomycetidae</taxon>
        <taxon>Hypocreales</taxon>
        <taxon>Bionectriaceae</taxon>
        <taxon>Clonostachys</taxon>
    </lineage>
</organism>
<evidence type="ECO:0000256" key="8">
    <source>
        <dbReference type="ARBA" id="ARBA00022989"/>
    </source>
</evidence>
<evidence type="ECO:0000256" key="1">
    <source>
        <dbReference type="ARBA" id="ARBA00004651"/>
    </source>
</evidence>
<evidence type="ECO:0000256" key="4">
    <source>
        <dbReference type="ARBA" id="ARBA00022448"/>
    </source>
</evidence>
<dbReference type="SUPFAM" id="SSF63380">
    <property type="entry name" value="Riboflavin synthase domain-like"/>
    <property type="match status" value="1"/>
</dbReference>
<dbReference type="GO" id="GO:0015677">
    <property type="term" value="P:copper ion import"/>
    <property type="evidence" value="ECO:0007669"/>
    <property type="project" value="TreeGrafter"/>
</dbReference>
<keyword evidence="10" id="KW-0406">Ion transport</keyword>
<evidence type="ECO:0000256" key="13">
    <source>
        <dbReference type="ARBA" id="ARBA00048483"/>
    </source>
</evidence>
<dbReference type="Proteomes" id="UP001160390">
    <property type="component" value="Unassembled WGS sequence"/>
</dbReference>
<dbReference type="AlphaFoldDB" id="A0AA35Q1E0"/>
<accession>A0AA35Q1E0</accession>
<evidence type="ECO:0000313" key="16">
    <source>
        <dbReference type="EMBL" id="CAI6092163.1"/>
    </source>
</evidence>
<dbReference type="InterPro" id="IPR017927">
    <property type="entry name" value="FAD-bd_FR_type"/>
</dbReference>
<keyword evidence="17" id="KW-1185">Reference proteome</keyword>
<evidence type="ECO:0000313" key="17">
    <source>
        <dbReference type="Proteomes" id="UP001160390"/>
    </source>
</evidence>
<dbReference type="InterPro" id="IPR013112">
    <property type="entry name" value="FAD-bd_8"/>
</dbReference>
<sequence length="437" mass="48533">MALCVFLAMKNTPLGILANTSHAHINRLHRIVGYTTVFLVAIHAALYTVHFARNGKLQSLLKFEDLAGMGAGLCMLILLMGYFRNRHYEVFYASHIAGFVFALLLTDLHRPDWAKKLPIVMSLTGCLWAIDRLIRASRLTYNLINNQATLYPLPGGTTRLLLTKPSLQFARPGSHCFLWIPQVSIYQNHPFTIVSNDHDGLELVMKRCDGFTKRVYDLALQNHGRVARVSIDGPYGSLPDTTIYDKLILIAGGSGGAFTFGFMNYYFSCPKRTLVQSIDFIWAVKSAEHLGWFVRHLRRMIDCGSNINATIYITSEEPTLCDDSGPGLRPDDTQGGLHSMSQQMIAPDDVTPECGGSEVLVSERAIKAITKDANIIYGKLCTTAVVQDAMKTVRSHDMVLVAACGPASLTANLRASVEDYESHFISNIDIYCEDFSR</sequence>
<dbReference type="InterPro" id="IPR017938">
    <property type="entry name" value="Riboflavin_synthase-like_b-brl"/>
</dbReference>
<evidence type="ECO:0000256" key="3">
    <source>
        <dbReference type="ARBA" id="ARBA00012668"/>
    </source>
</evidence>
<evidence type="ECO:0000256" key="12">
    <source>
        <dbReference type="ARBA" id="ARBA00023180"/>
    </source>
</evidence>
<evidence type="ECO:0000256" key="5">
    <source>
        <dbReference type="ARBA" id="ARBA00022475"/>
    </source>
</evidence>
<dbReference type="InterPro" id="IPR013130">
    <property type="entry name" value="Fe3_Rdtase_TM_dom"/>
</dbReference>
<feature type="transmembrane region" description="Helical" evidence="14">
    <location>
        <begin position="90"/>
        <end position="108"/>
    </location>
</feature>
<keyword evidence="8 14" id="KW-1133">Transmembrane helix</keyword>
<feature type="transmembrane region" description="Helical" evidence="14">
    <location>
        <begin position="63"/>
        <end position="84"/>
    </location>
</feature>
<evidence type="ECO:0000256" key="7">
    <source>
        <dbReference type="ARBA" id="ARBA00022982"/>
    </source>
</evidence>
<dbReference type="InterPro" id="IPR013121">
    <property type="entry name" value="Fe_red_NAD-bd_6"/>
</dbReference>
<dbReference type="Pfam" id="PF08022">
    <property type="entry name" value="FAD_binding_8"/>
    <property type="match status" value="1"/>
</dbReference>
<protein>
    <recommendedName>
        <fullName evidence="3">ferric-chelate reductase (NADPH)</fullName>
        <ecNumber evidence="3">1.16.1.9</ecNumber>
    </recommendedName>
</protein>
<keyword evidence="9" id="KW-0560">Oxidoreductase</keyword>
<keyword evidence="7" id="KW-0249">Electron transport</keyword>
<dbReference type="Gene3D" id="3.40.50.80">
    <property type="entry name" value="Nucleotide-binding domain of ferredoxin-NADP reductase (FNR) module"/>
    <property type="match status" value="1"/>
</dbReference>
<dbReference type="GO" id="GO:0006879">
    <property type="term" value="P:intracellular iron ion homeostasis"/>
    <property type="evidence" value="ECO:0007669"/>
    <property type="project" value="TreeGrafter"/>
</dbReference>
<dbReference type="EMBL" id="CABFNP030001198">
    <property type="protein sequence ID" value="CAI6092163.1"/>
    <property type="molecule type" value="Genomic_DNA"/>
</dbReference>
<proteinExistence type="inferred from homology"/>
<evidence type="ECO:0000256" key="14">
    <source>
        <dbReference type="SAM" id="Phobius"/>
    </source>
</evidence>
<dbReference type="PROSITE" id="PS51384">
    <property type="entry name" value="FAD_FR"/>
    <property type="match status" value="1"/>
</dbReference>
<keyword evidence="4" id="KW-0813">Transport</keyword>
<comment type="subcellular location">
    <subcellularLocation>
        <location evidence="1">Cell membrane</location>
        <topology evidence="1">Multi-pass membrane protein</topology>
    </subcellularLocation>
</comment>
<keyword evidence="6 14" id="KW-0812">Transmembrane</keyword>
<comment type="catalytic activity">
    <reaction evidence="13">
        <text>2 a Fe(II)-siderophore + NADP(+) + H(+) = 2 a Fe(III)-siderophore + NADPH</text>
        <dbReference type="Rhea" id="RHEA:28795"/>
        <dbReference type="Rhea" id="RHEA-COMP:11342"/>
        <dbReference type="Rhea" id="RHEA-COMP:11344"/>
        <dbReference type="ChEBI" id="CHEBI:15378"/>
        <dbReference type="ChEBI" id="CHEBI:29033"/>
        <dbReference type="ChEBI" id="CHEBI:29034"/>
        <dbReference type="ChEBI" id="CHEBI:57783"/>
        <dbReference type="ChEBI" id="CHEBI:58349"/>
        <dbReference type="EC" id="1.16.1.9"/>
    </reaction>
</comment>
<keyword evidence="12" id="KW-0325">Glycoprotein</keyword>
<dbReference type="Pfam" id="PF08030">
    <property type="entry name" value="NAD_binding_6"/>
    <property type="match status" value="1"/>
</dbReference>
<keyword evidence="5" id="KW-1003">Cell membrane</keyword>